<feature type="region of interest" description="Disordered" evidence="1">
    <location>
        <begin position="86"/>
        <end position="159"/>
    </location>
</feature>
<feature type="compositionally biased region" description="Acidic residues" evidence="1">
    <location>
        <begin position="398"/>
        <end position="413"/>
    </location>
</feature>
<gene>
    <name evidence="2" type="ORF">BDY21DRAFT_422475</name>
</gene>
<feature type="compositionally biased region" description="Basic and acidic residues" evidence="1">
    <location>
        <begin position="543"/>
        <end position="553"/>
    </location>
</feature>
<protein>
    <submittedName>
        <fullName evidence="2">Uncharacterized protein</fullName>
    </submittedName>
</protein>
<feature type="compositionally biased region" description="Basic residues" evidence="1">
    <location>
        <begin position="442"/>
        <end position="461"/>
    </location>
</feature>
<dbReference type="Proteomes" id="UP000799766">
    <property type="component" value="Unassembled WGS sequence"/>
</dbReference>
<feature type="compositionally biased region" description="Polar residues" evidence="1">
    <location>
        <begin position="420"/>
        <end position="441"/>
    </location>
</feature>
<feature type="region of interest" description="Disordered" evidence="1">
    <location>
        <begin position="211"/>
        <end position="553"/>
    </location>
</feature>
<dbReference type="AlphaFoldDB" id="A0A6A6NXD7"/>
<proteinExistence type="predicted"/>
<evidence type="ECO:0000256" key="1">
    <source>
        <dbReference type="SAM" id="MobiDB-lite"/>
    </source>
</evidence>
<feature type="region of interest" description="Disordered" evidence="1">
    <location>
        <begin position="794"/>
        <end position="823"/>
    </location>
</feature>
<accession>A0A6A6NXD7</accession>
<sequence>MASQSTAVPMGPSAAANTATTNGLTSHSPATANNSAERAVYDTILRLQDAVIAGKHPTIKLPTYVIQQLVTSSALEAPASAAPIAGAPTSHYPPRGGPNGRISNAAGASVTTRPDGESSRSGAQQLEGVPSAPTASRPPSGPQRPALLADKSSSSGIDPVLLEKSDELVRAEFRMKRERIERELARQRMADTQKNDEKLVNVVLCLEEARKIVKPESGYPLPSGGETSSTDTSFDENSYYSSQANSWGSDETPTQEGDSEGGEEQADIEEPPYSPTELFQSVPADTSLQAPPPANNNGATQPVHEESEEYEPPAPEVFPATGSSASNHTTAQGAAYDNRRVAQEPPLPQGAASPATVPVYRNHIETPVAPQPARVSPLATAKAPRLDQSRPANAGMVTDDEVNFQEPDEDLEDSGGVTVTGKQPTSPNQTRGGQQDSTGAQNRKRKQNNGKRDNGRKKQQRRGLQEQRPLQDTDMEDMDISPEPPRRTRGLRRPATPKEKEPVIKQEPPVSPPYADPTFFKAPPLPEFPHPAQRSRSRVAGEASREVEVLSPREVHQRHPVYIREPELGPPPRAHRYEYEEPYAPEYVRVPSRTAVYSPHRYVERDDRDLRRIASIQSARRPGTPPQYVPAYYAADDRMARAASHTYIERAAEYPAPRIYREYRERSPRPIETRYVRSERSRSPPGPPPMPARRIVVDQHGRELYAASPPPADYRASVGPSRHHTLVDDDAPYIVERMHATRDPSVIVPRDAAQHGFYADDDMPPPPPRRYADADPELQHHHRFQPAYLRSYRQRDYPPAPAPQPASMAPPPPPSLRSRGGPEEYVAVRDERGYERYERRAIPVAVGPVPARAYSVRPDFGGVEYVARQESVQPPAGGRAASAVPQPRNGAALPDEDEGRVQGRVYGRAVGLHVGGAIVGSSCL</sequence>
<feature type="compositionally biased region" description="Pro residues" evidence="1">
    <location>
        <begin position="798"/>
        <end position="815"/>
    </location>
</feature>
<feature type="region of interest" description="Disordered" evidence="1">
    <location>
        <begin position="871"/>
        <end position="900"/>
    </location>
</feature>
<feature type="compositionally biased region" description="Polar residues" evidence="1">
    <location>
        <begin position="225"/>
        <end position="256"/>
    </location>
</feature>
<evidence type="ECO:0000313" key="3">
    <source>
        <dbReference type="Proteomes" id="UP000799766"/>
    </source>
</evidence>
<feature type="region of interest" description="Disordered" evidence="1">
    <location>
        <begin position="756"/>
        <end position="777"/>
    </location>
</feature>
<keyword evidence="3" id="KW-1185">Reference proteome</keyword>
<feature type="compositionally biased region" description="Polar residues" evidence="1">
    <location>
        <begin position="277"/>
        <end position="300"/>
    </location>
</feature>
<organism evidence="2 3">
    <name type="scientific">Lineolata rhizophorae</name>
    <dbReference type="NCBI Taxonomy" id="578093"/>
    <lineage>
        <taxon>Eukaryota</taxon>
        <taxon>Fungi</taxon>
        <taxon>Dikarya</taxon>
        <taxon>Ascomycota</taxon>
        <taxon>Pezizomycotina</taxon>
        <taxon>Dothideomycetes</taxon>
        <taxon>Dothideomycetes incertae sedis</taxon>
        <taxon>Lineolatales</taxon>
        <taxon>Lineolataceae</taxon>
        <taxon>Lineolata</taxon>
    </lineage>
</organism>
<feature type="region of interest" description="Disordered" evidence="1">
    <location>
        <begin position="1"/>
        <end position="31"/>
    </location>
</feature>
<dbReference type="EMBL" id="MU001684">
    <property type="protein sequence ID" value="KAF2456137.1"/>
    <property type="molecule type" value="Genomic_DNA"/>
</dbReference>
<feature type="compositionally biased region" description="Polar residues" evidence="1">
    <location>
        <begin position="321"/>
        <end position="332"/>
    </location>
</feature>
<feature type="compositionally biased region" description="Acidic residues" evidence="1">
    <location>
        <begin position="257"/>
        <end position="270"/>
    </location>
</feature>
<dbReference type="OrthoDB" id="5333304at2759"/>
<name>A0A6A6NXD7_9PEZI</name>
<reference evidence="2" key="1">
    <citation type="journal article" date="2020" name="Stud. Mycol.">
        <title>101 Dothideomycetes genomes: a test case for predicting lifestyles and emergence of pathogens.</title>
        <authorList>
            <person name="Haridas S."/>
            <person name="Albert R."/>
            <person name="Binder M."/>
            <person name="Bloem J."/>
            <person name="Labutti K."/>
            <person name="Salamov A."/>
            <person name="Andreopoulos B."/>
            <person name="Baker S."/>
            <person name="Barry K."/>
            <person name="Bills G."/>
            <person name="Bluhm B."/>
            <person name="Cannon C."/>
            <person name="Castanera R."/>
            <person name="Culley D."/>
            <person name="Daum C."/>
            <person name="Ezra D."/>
            <person name="Gonzalez J."/>
            <person name="Henrissat B."/>
            <person name="Kuo A."/>
            <person name="Liang C."/>
            <person name="Lipzen A."/>
            <person name="Lutzoni F."/>
            <person name="Magnuson J."/>
            <person name="Mondo S."/>
            <person name="Nolan M."/>
            <person name="Ohm R."/>
            <person name="Pangilinan J."/>
            <person name="Park H.-J."/>
            <person name="Ramirez L."/>
            <person name="Alfaro M."/>
            <person name="Sun H."/>
            <person name="Tritt A."/>
            <person name="Yoshinaga Y."/>
            <person name="Zwiers L.-H."/>
            <person name="Turgeon B."/>
            <person name="Goodwin S."/>
            <person name="Spatafora J."/>
            <person name="Crous P."/>
            <person name="Grigoriev I."/>
        </authorList>
    </citation>
    <scope>NUCLEOTIDE SEQUENCE</scope>
    <source>
        <strain evidence="2">ATCC 16933</strain>
    </source>
</reference>
<evidence type="ECO:0000313" key="2">
    <source>
        <dbReference type="EMBL" id="KAF2456137.1"/>
    </source>
</evidence>